<sequence>MNCYKNATDVEMNQLVLLTHTNEREKNCLSCGQLLKWMDTVSCLSAEKHAGSSCVTACMDELYFETEIFVGQVVNLTARVNRAFNTSMEVGVSVHVEDLRSGDRKNVCQAFFTFVALDENNHKQQLTPVVPFTVEEKTQYVLAMERRRMRMQYSFNLKELSLKHDSEIERDLFNKGETDVNTDTALESVELVLPPHANHHQTAFGGQVMAWIATACTITAARFCRSTPLLRAVDEMRFRGPIKVGDRVVIKTMVNNTFEQHMEVGCRVEAYAIGGELRHVNSAFLIFIAPDENGVPKTLAPLGANTEDGKRRAVEAMARERLRFEREQIRKSVGPVIAIPWSPRISHLLNYNNIETLVKLYELTKWEEVLSSSGVTVFKRDTDNYLCVKVIFHLQVPPAKAFALLKDEGRRKEWDPLPVKVEVAEVVDDDDEIVYIVLESQERNATKPDDFVLLVSRRVPCDKRDYFTIAYRSVLLTTIPPVPDYNRKEHLCSGMLISETDGDPHKATITYINQTTRELEPYVMGDLDGSTKFFAKRFKELETCILKELPK</sequence>
<evidence type="ECO:0000256" key="2">
    <source>
        <dbReference type="ARBA" id="ARBA00004872"/>
    </source>
</evidence>
<keyword evidence="4" id="KW-0378">Hydrolase</keyword>
<keyword evidence="5" id="KW-0276">Fatty acid metabolism</keyword>
<dbReference type="GO" id="GO:0006631">
    <property type="term" value="P:fatty acid metabolic process"/>
    <property type="evidence" value="ECO:0007669"/>
    <property type="project" value="UniProtKB-KW"/>
</dbReference>
<dbReference type="Gene3D" id="3.10.129.10">
    <property type="entry name" value="Hotdog Thioesterase"/>
    <property type="match status" value="2"/>
</dbReference>
<comment type="catalytic activity">
    <reaction evidence="1">
        <text>butanoyl-CoA + H2O = butanoate + CoA + H(+)</text>
        <dbReference type="Rhea" id="RHEA:40111"/>
        <dbReference type="ChEBI" id="CHEBI:15377"/>
        <dbReference type="ChEBI" id="CHEBI:15378"/>
        <dbReference type="ChEBI" id="CHEBI:17968"/>
        <dbReference type="ChEBI" id="CHEBI:57287"/>
        <dbReference type="ChEBI" id="CHEBI:57371"/>
    </reaction>
    <physiologicalReaction direction="left-to-right" evidence="1">
        <dbReference type="Rhea" id="RHEA:40112"/>
    </physiologicalReaction>
</comment>
<evidence type="ECO:0000259" key="7">
    <source>
        <dbReference type="PROSITE" id="PS50848"/>
    </source>
</evidence>
<evidence type="ECO:0000256" key="6">
    <source>
        <dbReference type="ARBA" id="ARBA00023098"/>
    </source>
</evidence>
<dbReference type="Pfam" id="PF01852">
    <property type="entry name" value="START"/>
    <property type="match status" value="1"/>
</dbReference>
<feature type="domain" description="START" evidence="7">
    <location>
        <begin position="366"/>
        <end position="515"/>
    </location>
</feature>
<keyword evidence="3" id="KW-0677">Repeat</keyword>
<evidence type="ECO:0000256" key="3">
    <source>
        <dbReference type="ARBA" id="ARBA00022737"/>
    </source>
</evidence>
<evidence type="ECO:0000313" key="10">
    <source>
        <dbReference type="Proteomes" id="UP001249851"/>
    </source>
</evidence>
<dbReference type="GO" id="GO:0006637">
    <property type="term" value="P:acyl-CoA metabolic process"/>
    <property type="evidence" value="ECO:0007669"/>
    <property type="project" value="TreeGrafter"/>
</dbReference>
<dbReference type="Gene3D" id="3.30.530.20">
    <property type="match status" value="1"/>
</dbReference>
<dbReference type="CDD" id="cd03442">
    <property type="entry name" value="BFIT_BACH"/>
    <property type="match status" value="2"/>
</dbReference>
<keyword evidence="10" id="KW-1185">Reference proteome</keyword>
<reference evidence="9" key="2">
    <citation type="journal article" date="2023" name="Science">
        <title>Genomic signatures of disease resistance in endangered staghorn corals.</title>
        <authorList>
            <person name="Vollmer S.V."/>
            <person name="Selwyn J.D."/>
            <person name="Despard B.A."/>
            <person name="Roesel C.L."/>
        </authorList>
    </citation>
    <scope>NUCLEOTIDE SEQUENCE</scope>
    <source>
        <strain evidence="9">K2</strain>
    </source>
</reference>
<dbReference type="EMBL" id="JARQWQ010000015">
    <property type="protein sequence ID" value="KAK2566938.1"/>
    <property type="molecule type" value="Genomic_DNA"/>
</dbReference>
<dbReference type="PROSITE" id="PS50848">
    <property type="entry name" value="START"/>
    <property type="match status" value="1"/>
</dbReference>
<dbReference type="GO" id="GO:0008289">
    <property type="term" value="F:lipid binding"/>
    <property type="evidence" value="ECO:0007669"/>
    <property type="project" value="InterPro"/>
</dbReference>
<dbReference type="InterPro" id="IPR033120">
    <property type="entry name" value="HOTDOG_ACOT"/>
</dbReference>
<evidence type="ECO:0000259" key="8">
    <source>
        <dbReference type="PROSITE" id="PS51770"/>
    </source>
</evidence>
<dbReference type="PROSITE" id="PS51770">
    <property type="entry name" value="HOTDOG_ACOT"/>
    <property type="match status" value="2"/>
</dbReference>
<dbReference type="SUPFAM" id="SSF54637">
    <property type="entry name" value="Thioesterase/thiol ester dehydrase-isomerase"/>
    <property type="match status" value="2"/>
</dbReference>
<dbReference type="AlphaFoldDB" id="A0AAD9QT07"/>
<gene>
    <name evidence="9" type="ORF">P5673_008700</name>
</gene>
<dbReference type="SMART" id="SM00234">
    <property type="entry name" value="START"/>
    <property type="match status" value="1"/>
</dbReference>
<comment type="pathway">
    <text evidence="2">Lipid metabolism; fatty acid metabolism.</text>
</comment>
<organism evidence="9 10">
    <name type="scientific">Acropora cervicornis</name>
    <name type="common">Staghorn coral</name>
    <dbReference type="NCBI Taxonomy" id="6130"/>
    <lineage>
        <taxon>Eukaryota</taxon>
        <taxon>Metazoa</taxon>
        <taxon>Cnidaria</taxon>
        <taxon>Anthozoa</taxon>
        <taxon>Hexacorallia</taxon>
        <taxon>Scleractinia</taxon>
        <taxon>Astrocoeniina</taxon>
        <taxon>Acroporidae</taxon>
        <taxon>Acropora</taxon>
    </lineage>
</organism>
<comment type="caution">
    <text evidence="9">The sequence shown here is derived from an EMBL/GenBank/DDBJ whole genome shotgun (WGS) entry which is preliminary data.</text>
</comment>
<evidence type="ECO:0000256" key="5">
    <source>
        <dbReference type="ARBA" id="ARBA00022832"/>
    </source>
</evidence>
<evidence type="ECO:0000256" key="1">
    <source>
        <dbReference type="ARBA" id="ARBA00000295"/>
    </source>
</evidence>
<dbReference type="Proteomes" id="UP001249851">
    <property type="component" value="Unassembled WGS sequence"/>
</dbReference>
<name>A0AAD9QT07_ACRCE</name>
<dbReference type="PANTHER" id="PTHR11049:SF16">
    <property type="entry name" value="PROTEIN VDLD"/>
    <property type="match status" value="1"/>
</dbReference>
<dbReference type="InterPro" id="IPR023393">
    <property type="entry name" value="START-like_dom_sf"/>
</dbReference>
<accession>A0AAD9QT07</accession>
<evidence type="ECO:0000256" key="4">
    <source>
        <dbReference type="ARBA" id="ARBA00022801"/>
    </source>
</evidence>
<feature type="domain" description="HotDog ACOT-type" evidence="8">
    <location>
        <begin position="182"/>
        <end position="293"/>
    </location>
</feature>
<dbReference type="GO" id="GO:0005829">
    <property type="term" value="C:cytosol"/>
    <property type="evidence" value="ECO:0007669"/>
    <property type="project" value="TreeGrafter"/>
</dbReference>
<feature type="domain" description="HotDog ACOT-type" evidence="8">
    <location>
        <begin position="6"/>
        <end position="120"/>
    </location>
</feature>
<reference evidence="9" key="1">
    <citation type="journal article" date="2023" name="G3 (Bethesda)">
        <title>Whole genome assembly and annotation of the endangered Caribbean coral Acropora cervicornis.</title>
        <authorList>
            <person name="Selwyn J.D."/>
            <person name="Vollmer S.V."/>
        </authorList>
    </citation>
    <scope>NUCLEOTIDE SEQUENCE</scope>
    <source>
        <strain evidence="9">K2</strain>
    </source>
</reference>
<dbReference type="Pfam" id="PF03061">
    <property type="entry name" value="4HBT"/>
    <property type="match status" value="2"/>
</dbReference>
<dbReference type="GO" id="GO:0052816">
    <property type="term" value="F:long-chain fatty acyl-CoA hydrolase activity"/>
    <property type="evidence" value="ECO:0007669"/>
    <property type="project" value="TreeGrafter"/>
</dbReference>
<dbReference type="InterPro" id="IPR029069">
    <property type="entry name" value="HotDog_dom_sf"/>
</dbReference>
<dbReference type="InterPro" id="IPR006683">
    <property type="entry name" value="Thioestr_dom"/>
</dbReference>
<dbReference type="SUPFAM" id="SSF55961">
    <property type="entry name" value="Bet v1-like"/>
    <property type="match status" value="1"/>
</dbReference>
<evidence type="ECO:0000313" key="9">
    <source>
        <dbReference type="EMBL" id="KAK2566938.1"/>
    </source>
</evidence>
<dbReference type="InterPro" id="IPR040170">
    <property type="entry name" value="Cytosol_ACT"/>
</dbReference>
<keyword evidence="6" id="KW-0443">Lipid metabolism</keyword>
<protein>
    <submittedName>
        <fullName evidence="9">Acyl-coenzyme A thioesterase 11</fullName>
    </submittedName>
</protein>
<dbReference type="PANTHER" id="PTHR11049">
    <property type="entry name" value="ACYL COENZYME A THIOESTER HYDROLASE"/>
    <property type="match status" value="1"/>
</dbReference>
<proteinExistence type="predicted"/>
<dbReference type="FunFam" id="3.10.129.10:FF:000020">
    <property type="entry name" value="Acyl-coenzyme A thioesterase 11"/>
    <property type="match status" value="1"/>
</dbReference>
<dbReference type="InterPro" id="IPR002913">
    <property type="entry name" value="START_lipid-bd_dom"/>
</dbReference>